<dbReference type="InterPro" id="IPR036388">
    <property type="entry name" value="WH-like_DNA-bd_sf"/>
</dbReference>
<evidence type="ECO:0000259" key="1">
    <source>
        <dbReference type="PROSITE" id="PS50995"/>
    </source>
</evidence>
<dbReference type="PROSITE" id="PS50995">
    <property type="entry name" value="HTH_MARR_2"/>
    <property type="match status" value="1"/>
</dbReference>
<name>A0A641AT66_9ACTN</name>
<dbReference type="OrthoDB" id="5148120at2"/>
<dbReference type="PANTHER" id="PTHR33164">
    <property type="entry name" value="TRANSCRIPTIONAL REGULATOR, MARR FAMILY"/>
    <property type="match status" value="1"/>
</dbReference>
<reference evidence="2" key="1">
    <citation type="submission" date="2019-09" db="EMBL/GenBank/DDBJ databases">
        <authorList>
            <person name="Li J."/>
        </authorList>
    </citation>
    <scope>NUCLEOTIDE SEQUENCE [LARGE SCALE GENOMIC DNA]</scope>
    <source>
        <strain evidence="2">NRBC 14897</strain>
    </source>
</reference>
<dbReference type="SMART" id="SM00347">
    <property type="entry name" value="HTH_MARR"/>
    <property type="match status" value="1"/>
</dbReference>
<protein>
    <submittedName>
        <fullName evidence="2">MarR family transcriptional regulator</fullName>
    </submittedName>
</protein>
<organism evidence="2 3">
    <name type="scientific">Aeromicrobium fastidiosum</name>
    <dbReference type="NCBI Taxonomy" id="52699"/>
    <lineage>
        <taxon>Bacteria</taxon>
        <taxon>Bacillati</taxon>
        <taxon>Actinomycetota</taxon>
        <taxon>Actinomycetes</taxon>
        <taxon>Propionibacteriales</taxon>
        <taxon>Nocardioidaceae</taxon>
        <taxon>Aeromicrobium</taxon>
    </lineage>
</organism>
<dbReference type="GO" id="GO:0003700">
    <property type="term" value="F:DNA-binding transcription factor activity"/>
    <property type="evidence" value="ECO:0007669"/>
    <property type="project" value="InterPro"/>
</dbReference>
<sequence>MTNPTLTILAAGRIVPGMGPRVVNEPSILTPSASLSFPDDLTILLHAAVDQLTTYLDRAAVDMGLNDARDWLVLAALDDGQHRTQLELSRVVSVDKTTLITVLDRLEKQQLIVRTVDPSDRRVRIPQITDTGRGVYATFATARDAAEARALDGVSAADRAVLLDILGRIARGPDAEAATSS</sequence>
<dbReference type="InterPro" id="IPR039422">
    <property type="entry name" value="MarR/SlyA-like"/>
</dbReference>
<dbReference type="PANTHER" id="PTHR33164:SF43">
    <property type="entry name" value="HTH-TYPE TRANSCRIPTIONAL REPRESSOR YETL"/>
    <property type="match status" value="1"/>
</dbReference>
<gene>
    <name evidence="2" type="ORF">ESP62_002425</name>
</gene>
<dbReference type="GO" id="GO:0006950">
    <property type="term" value="P:response to stress"/>
    <property type="evidence" value="ECO:0007669"/>
    <property type="project" value="TreeGrafter"/>
</dbReference>
<dbReference type="Gene3D" id="1.10.10.10">
    <property type="entry name" value="Winged helix-like DNA-binding domain superfamily/Winged helix DNA-binding domain"/>
    <property type="match status" value="1"/>
</dbReference>
<accession>A0A641AT66</accession>
<dbReference type="AlphaFoldDB" id="A0A641AT66"/>
<proteinExistence type="predicted"/>
<dbReference type="InterPro" id="IPR000835">
    <property type="entry name" value="HTH_MarR-typ"/>
</dbReference>
<dbReference type="Proteomes" id="UP001515100">
    <property type="component" value="Unassembled WGS sequence"/>
</dbReference>
<dbReference type="InterPro" id="IPR036390">
    <property type="entry name" value="WH_DNA-bd_sf"/>
</dbReference>
<dbReference type="PRINTS" id="PR00598">
    <property type="entry name" value="HTHMARR"/>
</dbReference>
<dbReference type="EMBL" id="SDPP02000001">
    <property type="protein sequence ID" value="KAA1380078.1"/>
    <property type="molecule type" value="Genomic_DNA"/>
</dbReference>
<evidence type="ECO:0000313" key="2">
    <source>
        <dbReference type="EMBL" id="KAA1380078.1"/>
    </source>
</evidence>
<dbReference type="SUPFAM" id="SSF46785">
    <property type="entry name" value="Winged helix' DNA-binding domain"/>
    <property type="match status" value="1"/>
</dbReference>
<comment type="caution">
    <text evidence="2">The sequence shown here is derived from an EMBL/GenBank/DDBJ whole genome shotgun (WGS) entry which is preliminary data.</text>
</comment>
<feature type="domain" description="HTH marR-type" evidence="1">
    <location>
        <begin position="38"/>
        <end position="171"/>
    </location>
</feature>
<dbReference type="Pfam" id="PF01047">
    <property type="entry name" value="MarR"/>
    <property type="match status" value="1"/>
</dbReference>
<keyword evidence="3" id="KW-1185">Reference proteome</keyword>
<evidence type="ECO:0000313" key="3">
    <source>
        <dbReference type="Proteomes" id="UP001515100"/>
    </source>
</evidence>